<dbReference type="EnsemblMetazoa" id="G35141.5">
    <property type="protein sequence ID" value="G35141.5:cds"/>
    <property type="gene ID" value="G35141"/>
</dbReference>
<evidence type="ECO:0000259" key="3">
    <source>
        <dbReference type="PROSITE" id="PS50878"/>
    </source>
</evidence>
<evidence type="ECO:0000256" key="2">
    <source>
        <dbReference type="ARBA" id="ARBA00023172"/>
    </source>
</evidence>
<dbReference type="Gene3D" id="1.10.150.130">
    <property type="match status" value="1"/>
</dbReference>
<dbReference type="PANTHER" id="PTHR33050:SF8">
    <property type="entry name" value="REVERSE TRANSCRIPTASE DOMAIN-CONTAINING PROTEIN"/>
    <property type="match status" value="1"/>
</dbReference>
<dbReference type="GO" id="GO:0006310">
    <property type="term" value="P:DNA recombination"/>
    <property type="evidence" value="ECO:0007669"/>
    <property type="project" value="UniProtKB-KW"/>
</dbReference>
<sequence>MNIVSALGAIPKSPNKVRLIHDASRPIGKSLNDYTSDNYCSYMDLSHACKLITKNCFLAKVDLQSAYRIVKLHYGITAIVYIDDFLVIEKTFEKCMFALQVLVKTLRQLGFCINWNKVEGPCQQLTFLGVRIDTCALTLSLPQDKLETLHELLMTFQSKKRASKRQLESLIGKLNWACQVIQGGRTFLRRVINAKNTLHRQSDKVLLDCFRKDLEWWTAFLPVFNGTVRFLETRPVRSLMTDACNSGGGGYFHGDYFYVNWALDLPEVADKHINTKETLHYSVGPRCSPTKRLLCHTCHLLLFIVDGAGLLQALHTAASRLKSQGWAVSTKKTYQAQLTCYLDFCAKVNLPGVPASPEQIILYIAYMVDVKSFKYSTIKNYLNIVKHLHCANDFDDPIHGVWLIQQTLKGAKRELGDAQEAATPIQPCHLLLIRSALCLDLKEDLSFWAACLIAFFGLLRPGNFLSQGPICVPDRDLCIQNISPHAKGFLLSLNWTKTLQFHEHQLQVTLPDLHGHPLCPASALRSLFRLLFANPLTSDTSPLLQRTYGKPLSYSWFLSRLRKILPGEGITGHSFRRGGATWAFQQGLQGELIQELGFWKSNAYLRYLESNLDQKFANMYQFGRRLPSAFS</sequence>
<dbReference type="InterPro" id="IPR052055">
    <property type="entry name" value="Hepadnavirus_pol/RT"/>
</dbReference>
<dbReference type="GO" id="GO:0015074">
    <property type="term" value="P:DNA integration"/>
    <property type="evidence" value="ECO:0007669"/>
    <property type="project" value="InterPro"/>
</dbReference>
<proteinExistence type="predicted"/>
<dbReference type="GO" id="GO:0003677">
    <property type="term" value="F:DNA binding"/>
    <property type="evidence" value="ECO:0007669"/>
    <property type="project" value="UniProtKB-KW"/>
</dbReference>
<keyword evidence="2" id="KW-0233">DNA recombination</keyword>
<feature type="domain" description="Reverse transcriptase" evidence="3">
    <location>
        <begin position="1"/>
        <end position="132"/>
    </location>
</feature>
<dbReference type="InterPro" id="IPR043128">
    <property type="entry name" value="Rev_trsase/Diguanyl_cyclase"/>
</dbReference>
<dbReference type="Gene3D" id="1.10.443.10">
    <property type="entry name" value="Intergrase catalytic core"/>
    <property type="match status" value="1"/>
</dbReference>
<dbReference type="SUPFAM" id="SSF47823">
    <property type="entry name" value="lambda integrase-like, N-terminal domain"/>
    <property type="match status" value="1"/>
</dbReference>
<evidence type="ECO:0000313" key="5">
    <source>
        <dbReference type="Proteomes" id="UP000005408"/>
    </source>
</evidence>
<dbReference type="Gene3D" id="3.30.70.270">
    <property type="match status" value="1"/>
</dbReference>
<keyword evidence="1" id="KW-0238">DNA-binding</keyword>
<dbReference type="InterPro" id="IPR043502">
    <property type="entry name" value="DNA/RNA_pol_sf"/>
</dbReference>
<dbReference type="SUPFAM" id="SSF56672">
    <property type="entry name" value="DNA/RNA polymerases"/>
    <property type="match status" value="1"/>
</dbReference>
<evidence type="ECO:0000256" key="1">
    <source>
        <dbReference type="ARBA" id="ARBA00023125"/>
    </source>
</evidence>
<dbReference type="Proteomes" id="UP000005408">
    <property type="component" value="Unassembled WGS sequence"/>
</dbReference>
<evidence type="ECO:0000313" key="4">
    <source>
        <dbReference type="EnsemblMetazoa" id="G35141.5:cds"/>
    </source>
</evidence>
<dbReference type="PANTHER" id="PTHR33050">
    <property type="entry name" value="REVERSE TRANSCRIPTASE DOMAIN-CONTAINING PROTEIN"/>
    <property type="match status" value="1"/>
</dbReference>
<protein>
    <recommendedName>
        <fullName evidence="3">Reverse transcriptase domain-containing protein</fullName>
    </recommendedName>
</protein>
<dbReference type="InterPro" id="IPR010998">
    <property type="entry name" value="Integrase_recombinase_N"/>
</dbReference>
<reference evidence="4" key="1">
    <citation type="submission" date="2022-08" db="UniProtKB">
        <authorList>
            <consortium name="EnsemblMetazoa"/>
        </authorList>
    </citation>
    <scope>IDENTIFICATION</scope>
    <source>
        <strain evidence="4">05x7-T-G4-1.051#20</strain>
    </source>
</reference>
<keyword evidence="5" id="KW-1185">Reference proteome</keyword>
<name>A0A8W8MUK2_MAGGI</name>
<dbReference type="InterPro" id="IPR000477">
    <property type="entry name" value="RT_dom"/>
</dbReference>
<dbReference type="AlphaFoldDB" id="A0A8W8MUK2"/>
<accession>A0A8W8MUK2</accession>
<dbReference type="SUPFAM" id="SSF56349">
    <property type="entry name" value="DNA breaking-rejoining enzymes"/>
    <property type="match status" value="1"/>
</dbReference>
<dbReference type="InterPro" id="IPR011010">
    <property type="entry name" value="DNA_brk_join_enz"/>
</dbReference>
<organism evidence="4 5">
    <name type="scientific">Magallana gigas</name>
    <name type="common">Pacific oyster</name>
    <name type="synonym">Crassostrea gigas</name>
    <dbReference type="NCBI Taxonomy" id="29159"/>
    <lineage>
        <taxon>Eukaryota</taxon>
        <taxon>Metazoa</taxon>
        <taxon>Spiralia</taxon>
        <taxon>Lophotrochozoa</taxon>
        <taxon>Mollusca</taxon>
        <taxon>Bivalvia</taxon>
        <taxon>Autobranchia</taxon>
        <taxon>Pteriomorphia</taxon>
        <taxon>Ostreida</taxon>
        <taxon>Ostreoidea</taxon>
        <taxon>Ostreidae</taxon>
        <taxon>Magallana</taxon>
    </lineage>
</organism>
<dbReference type="PROSITE" id="PS50878">
    <property type="entry name" value="RT_POL"/>
    <property type="match status" value="1"/>
</dbReference>
<dbReference type="InterPro" id="IPR013762">
    <property type="entry name" value="Integrase-like_cat_sf"/>
</dbReference>